<feature type="region of interest" description="Disordered" evidence="1">
    <location>
        <begin position="1"/>
        <end position="51"/>
    </location>
</feature>
<evidence type="ECO:0000313" key="3">
    <source>
        <dbReference type="Proteomes" id="UP001500063"/>
    </source>
</evidence>
<gene>
    <name evidence="2" type="ORF">GCM10010319_21180</name>
</gene>
<keyword evidence="3" id="KW-1185">Reference proteome</keyword>
<name>A0ABN0WRD9_9ACTN</name>
<dbReference type="EMBL" id="BAAABW010000013">
    <property type="protein sequence ID" value="GAA0344756.1"/>
    <property type="molecule type" value="Genomic_DNA"/>
</dbReference>
<dbReference type="Proteomes" id="UP001500063">
    <property type="component" value="Unassembled WGS sequence"/>
</dbReference>
<evidence type="ECO:0000313" key="2">
    <source>
        <dbReference type="EMBL" id="GAA0344756.1"/>
    </source>
</evidence>
<organism evidence="2 3">
    <name type="scientific">Streptomyces blastmyceticus</name>
    <dbReference type="NCBI Taxonomy" id="68180"/>
    <lineage>
        <taxon>Bacteria</taxon>
        <taxon>Bacillati</taxon>
        <taxon>Actinomycetota</taxon>
        <taxon>Actinomycetes</taxon>
        <taxon>Kitasatosporales</taxon>
        <taxon>Streptomycetaceae</taxon>
        <taxon>Streptomyces</taxon>
    </lineage>
</organism>
<comment type="caution">
    <text evidence="2">The sequence shown here is derived from an EMBL/GenBank/DDBJ whole genome shotgun (WGS) entry which is preliminary data.</text>
</comment>
<protein>
    <submittedName>
        <fullName evidence="2">Uncharacterized protein</fullName>
    </submittedName>
</protein>
<proteinExistence type="predicted"/>
<sequence length="83" mass="8796">MGSTESGTFRMPRADARPWLASLSGDRSRPVGGAGPDGVAEREEGLALGIDKPPGSLHADVVNVDIRWEGQDTAVVTFKTLDF</sequence>
<evidence type="ECO:0000256" key="1">
    <source>
        <dbReference type="SAM" id="MobiDB-lite"/>
    </source>
</evidence>
<reference evidence="2 3" key="1">
    <citation type="journal article" date="2019" name="Int. J. Syst. Evol. Microbiol.">
        <title>The Global Catalogue of Microorganisms (GCM) 10K type strain sequencing project: providing services to taxonomists for standard genome sequencing and annotation.</title>
        <authorList>
            <consortium name="The Broad Institute Genomics Platform"/>
            <consortium name="The Broad Institute Genome Sequencing Center for Infectious Disease"/>
            <person name="Wu L."/>
            <person name="Ma J."/>
        </authorList>
    </citation>
    <scope>NUCLEOTIDE SEQUENCE [LARGE SCALE GENOMIC DNA]</scope>
    <source>
        <strain evidence="2 3">JCM 4565</strain>
    </source>
</reference>
<accession>A0ABN0WRD9</accession>